<evidence type="ECO:0000313" key="7">
    <source>
        <dbReference type="EMBL" id="LAC25007.1"/>
    </source>
</evidence>
<keyword evidence="3" id="KW-0677">Repeat</keyword>
<organism evidence="7">
    <name type="scientific">Hirondellea gigas</name>
    <dbReference type="NCBI Taxonomy" id="1518452"/>
    <lineage>
        <taxon>Eukaryota</taxon>
        <taxon>Metazoa</taxon>
        <taxon>Ecdysozoa</taxon>
        <taxon>Arthropoda</taxon>
        <taxon>Crustacea</taxon>
        <taxon>Multicrustacea</taxon>
        <taxon>Malacostraca</taxon>
        <taxon>Eumalacostraca</taxon>
        <taxon>Peracarida</taxon>
        <taxon>Amphipoda</taxon>
        <taxon>Amphilochidea</taxon>
        <taxon>Lysianassida</taxon>
        <taxon>Lysianassidira</taxon>
        <taxon>Lysianassoidea</taxon>
        <taxon>Lysianassidae</taxon>
        <taxon>Hirondellea</taxon>
    </lineage>
</organism>
<dbReference type="SUPFAM" id="SSF50978">
    <property type="entry name" value="WD40 repeat-like"/>
    <property type="match status" value="1"/>
</dbReference>
<dbReference type="GO" id="GO:0000226">
    <property type="term" value="P:microtubule cytoskeleton organization"/>
    <property type="evidence" value="ECO:0007669"/>
    <property type="project" value="TreeGrafter"/>
</dbReference>
<reference evidence="7" key="1">
    <citation type="submission" date="2017-11" db="EMBL/GenBank/DDBJ databases">
        <title>The sensing device of the deep-sea amphipod.</title>
        <authorList>
            <person name="Kobayashi H."/>
            <person name="Nagahama T."/>
            <person name="Arai W."/>
            <person name="Sasagawa Y."/>
            <person name="Umeda M."/>
            <person name="Hayashi T."/>
            <person name="Nikaido I."/>
            <person name="Watanabe H."/>
            <person name="Oguri K."/>
            <person name="Kitazato H."/>
            <person name="Fujioka K."/>
            <person name="Kido Y."/>
            <person name="Takami H."/>
        </authorList>
    </citation>
    <scope>NUCLEOTIDE SEQUENCE</scope>
    <source>
        <tissue evidence="7">Whole body</tissue>
    </source>
</reference>
<dbReference type="InterPro" id="IPR001680">
    <property type="entry name" value="WD40_rpt"/>
</dbReference>
<dbReference type="PANTHER" id="PTHR13720:SF50">
    <property type="entry name" value="ECHINODERM MICROTUBULE-ASSOCIATED PROTEIN-LIKE 2"/>
    <property type="match status" value="1"/>
</dbReference>
<dbReference type="Gene3D" id="2.130.10.10">
    <property type="entry name" value="YVTN repeat-like/Quinoprotein amine dehydrogenase"/>
    <property type="match status" value="3"/>
</dbReference>
<dbReference type="PROSITE" id="PS50294">
    <property type="entry name" value="WD_REPEATS_REGION"/>
    <property type="match status" value="3"/>
</dbReference>
<dbReference type="EMBL" id="IACT01005864">
    <property type="protein sequence ID" value="LAC25007.1"/>
    <property type="molecule type" value="mRNA"/>
</dbReference>
<feature type="repeat" description="WD" evidence="4">
    <location>
        <begin position="202"/>
        <end position="243"/>
    </location>
</feature>
<accession>A0A6A7G237</accession>
<dbReference type="AlphaFoldDB" id="A0A6A7G237"/>
<dbReference type="PROSITE" id="PS50082">
    <property type="entry name" value="WD_REPEATS_2"/>
    <property type="match status" value="3"/>
</dbReference>
<protein>
    <submittedName>
        <fullName evidence="7">Echinoderm microtubule-associated protein-like 2 isoform X6</fullName>
    </submittedName>
</protein>
<dbReference type="InterPro" id="IPR015943">
    <property type="entry name" value="WD40/YVTN_repeat-like_dom_sf"/>
</dbReference>
<dbReference type="InterPro" id="IPR055442">
    <property type="entry name" value="Beta-prop_EML-like_2nd"/>
</dbReference>
<evidence type="ECO:0000256" key="3">
    <source>
        <dbReference type="ARBA" id="ARBA00022737"/>
    </source>
</evidence>
<keyword evidence="1 4" id="KW-0853">WD repeat</keyword>
<evidence type="ECO:0000256" key="1">
    <source>
        <dbReference type="ARBA" id="ARBA00022574"/>
    </source>
</evidence>
<feature type="domain" description="EML-like first beta-propeller" evidence="5">
    <location>
        <begin position="1"/>
        <end position="192"/>
    </location>
</feature>
<dbReference type="PANTHER" id="PTHR13720">
    <property type="entry name" value="WD-40 REPEAT PROTEIN"/>
    <property type="match status" value="1"/>
</dbReference>
<dbReference type="Pfam" id="PF23414">
    <property type="entry name" value="Beta-prop_EML_2"/>
    <property type="match status" value="1"/>
</dbReference>
<dbReference type="GO" id="GO:0072686">
    <property type="term" value="C:mitotic spindle"/>
    <property type="evidence" value="ECO:0007669"/>
    <property type="project" value="TreeGrafter"/>
</dbReference>
<feature type="domain" description="EML-like second beta-propeller" evidence="6">
    <location>
        <begin position="209"/>
        <end position="480"/>
    </location>
</feature>
<dbReference type="Pfam" id="PF23409">
    <property type="entry name" value="Beta-prop_EML"/>
    <property type="match status" value="1"/>
</dbReference>
<keyword evidence="2" id="KW-0493">Microtubule</keyword>
<evidence type="ECO:0000259" key="6">
    <source>
        <dbReference type="Pfam" id="PF23414"/>
    </source>
</evidence>
<dbReference type="InterPro" id="IPR036322">
    <property type="entry name" value="WD40_repeat_dom_sf"/>
</dbReference>
<feature type="repeat" description="WD" evidence="4">
    <location>
        <begin position="336"/>
        <end position="368"/>
    </location>
</feature>
<dbReference type="GO" id="GO:0008017">
    <property type="term" value="F:microtubule binding"/>
    <property type="evidence" value="ECO:0007669"/>
    <property type="project" value="TreeGrafter"/>
</dbReference>
<dbReference type="InterPro" id="IPR050630">
    <property type="entry name" value="WD_repeat_EMAP"/>
</dbReference>
<feature type="repeat" description="WD" evidence="4">
    <location>
        <begin position="446"/>
        <end position="484"/>
    </location>
</feature>
<evidence type="ECO:0000256" key="4">
    <source>
        <dbReference type="PROSITE-ProRule" id="PRU00221"/>
    </source>
</evidence>
<dbReference type="InterPro" id="IPR055439">
    <property type="entry name" value="Beta-prop_EML_1st"/>
</dbReference>
<evidence type="ECO:0000256" key="2">
    <source>
        <dbReference type="ARBA" id="ARBA00022701"/>
    </source>
</evidence>
<dbReference type="SMART" id="SM00320">
    <property type="entry name" value="WD40"/>
    <property type="match status" value="8"/>
</dbReference>
<proteinExistence type="evidence at transcript level"/>
<evidence type="ECO:0000259" key="5">
    <source>
        <dbReference type="Pfam" id="PF23409"/>
    </source>
</evidence>
<sequence>MLVAIDDAADHNMSVWEWGRGERGCKLLESKCSSDPVLSAEFSPVDRNTIITCGKNHITFWLYENGMLAKRMGVFETREKPKYVTAIAFLNTGDVLSGDSNGNLLIWYRGGNTVAHSVRGAHEGPVFSILVQNNGNIITAGKDGKIFEWDPNLNRTGNSIKVAEKFGAPRVVTNGKGSRLIVGTTKNCILAGSFSLPLQSVMQGHCDEVWALSCHPSQQQFLTAGHDKTCILWDSMSHTQVWSTTFTCCGVQESVQCGCFSPCGSVVVVGGVSGYWAAMDAQTRELRKESRDGTDPIQVVKFSPDGQYLAVGSRDGSITIHQVMDDLRRFARLGKCQGHASAVVHLDWSSDSQYLQSNSSDYDLLFWNAPICRQIVQSSQLRDVEWATRTCPVSFHSLGTWLDDGVDVLSSCQASKSDIIVAGDILGNITLLSSPACHQKATGVHHQAHGSLVTNVEFLPEDTRLISCGSRDAAIMQWQLIVKH</sequence>
<name>A0A6A7G237_9CRUS</name>
<dbReference type="GO" id="GO:0005874">
    <property type="term" value="C:microtubule"/>
    <property type="evidence" value="ECO:0007669"/>
    <property type="project" value="UniProtKB-KW"/>
</dbReference>